<dbReference type="Pfam" id="PF05936">
    <property type="entry name" value="T6SS_VasE"/>
    <property type="match status" value="2"/>
</dbReference>
<keyword evidence="2" id="KW-1185">Reference proteome</keyword>
<organism evidence="1 2">
    <name type="scientific">Vibrio marisflavi CECT 7928</name>
    <dbReference type="NCBI Taxonomy" id="634439"/>
    <lineage>
        <taxon>Bacteria</taxon>
        <taxon>Pseudomonadati</taxon>
        <taxon>Pseudomonadota</taxon>
        <taxon>Gammaproteobacteria</taxon>
        <taxon>Vibrionales</taxon>
        <taxon>Vibrionaceae</taxon>
        <taxon>Vibrio</taxon>
    </lineage>
</organism>
<sequence length="392" mass="44619">MAHHIHWQPGALLTANHFVQQDSLAQKAISEATYLPFNVGYGISQLQLDMNLLSLGELKINQCQLYFKDKYFAYFDCYSHNVSIDLEALGKPAVTIYLNRVEKVIKEGQVETCQSDYYLSDEYQSSALHSLHIMTVENTEGVWQIGTESPPLLSCASQTLDRCFSQVKKVFSSVKHFLDSEIVGESVMVNLLLAHRNLQLLIAEIESAPLHVHPYRLFEALSQLYTLLDLTKAPSQGNEALLFYRHQDPITGFDQLLHCFNQLLSIPVKKNFVELMQTADSFILTALPMEAVQANEHLLVIQKKDPEQPHLALSQIKLSSISRNQHINQMSLSGAYLEALPDSGVHQLSHIKDAKVYKILPGFELDAILREKNMMFEANEVNSQYRYLIYYR</sequence>
<dbReference type="PANTHER" id="PTHR35566">
    <property type="entry name" value="BLR3599 PROTEIN"/>
    <property type="match status" value="1"/>
</dbReference>
<dbReference type="EMBL" id="CAKLDM010000002">
    <property type="protein sequence ID" value="CAH0538634.1"/>
    <property type="molecule type" value="Genomic_DNA"/>
</dbReference>
<proteinExistence type="predicted"/>
<gene>
    <name evidence="1" type="ORF">VMF7928_01558</name>
</gene>
<dbReference type="InterPro" id="IPR010263">
    <property type="entry name" value="T6SS_TssK"/>
</dbReference>
<dbReference type="RefSeq" id="WP_237360907.1">
    <property type="nucleotide sequence ID" value="NZ_CAKLDM010000002.1"/>
</dbReference>
<name>A0ABN8E6K0_9VIBR</name>
<dbReference type="Proteomes" id="UP000838748">
    <property type="component" value="Unassembled WGS sequence"/>
</dbReference>
<dbReference type="NCBIfam" id="TIGR03353">
    <property type="entry name" value="VI_chp_4"/>
    <property type="match status" value="1"/>
</dbReference>
<protein>
    <recommendedName>
        <fullName evidence="3">Type VI secretion system baseplate subunit TssK</fullName>
    </recommendedName>
</protein>
<evidence type="ECO:0000313" key="2">
    <source>
        <dbReference type="Proteomes" id="UP000838748"/>
    </source>
</evidence>
<reference evidence="1" key="1">
    <citation type="submission" date="2021-11" db="EMBL/GenBank/DDBJ databases">
        <authorList>
            <person name="Rodrigo-Torres L."/>
            <person name="Arahal R. D."/>
            <person name="Lucena T."/>
        </authorList>
    </citation>
    <scope>NUCLEOTIDE SEQUENCE</scope>
    <source>
        <strain evidence="1">CECT 7928</strain>
    </source>
</reference>
<accession>A0ABN8E6K0</accession>
<evidence type="ECO:0000313" key="1">
    <source>
        <dbReference type="EMBL" id="CAH0538634.1"/>
    </source>
</evidence>
<comment type="caution">
    <text evidence="1">The sequence shown here is derived from an EMBL/GenBank/DDBJ whole genome shotgun (WGS) entry which is preliminary data.</text>
</comment>
<evidence type="ECO:0008006" key="3">
    <source>
        <dbReference type="Google" id="ProtNLM"/>
    </source>
</evidence>
<dbReference type="PANTHER" id="PTHR35566:SF1">
    <property type="entry name" value="TYPE VI SECRETION SYSTEM BASEPLATE COMPONENT TSSK1"/>
    <property type="match status" value="1"/>
</dbReference>